<evidence type="ECO:0000259" key="5">
    <source>
        <dbReference type="PROSITE" id="PS51770"/>
    </source>
</evidence>
<dbReference type="InterPro" id="IPR033120">
    <property type="entry name" value="HOTDOG_ACOT"/>
</dbReference>
<dbReference type="SUPFAM" id="SSF54637">
    <property type="entry name" value="Thioesterase/thiol ester dehydrase-isomerase"/>
    <property type="match status" value="2"/>
</dbReference>
<dbReference type="FunCoup" id="E1ZEG5">
    <property type="interactions" value="971"/>
</dbReference>
<evidence type="ECO:0000256" key="3">
    <source>
        <dbReference type="ARBA" id="ARBA00022801"/>
    </source>
</evidence>
<dbReference type="GO" id="GO:0047617">
    <property type="term" value="F:fatty acyl-CoA hydrolase activity"/>
    <property type="evidence" value="ECO:0007669"/>
    <property type="project" value="TreeGrafter"/>
</dbReference>
<dbReference type="CDD" id="cd03442">
    <property type="entry name" value="BFIT_BACH"/>
    <property type="match status" value="2"/>
</dbReference>
<keyword evidence="3" id="KW-0378">Hydrolase</keyword>
<evidence type="ECO:0000256" key="4">
    <source>
        <dbReference type="ARBA" id="ARBA00022946"/>
    </source>
</evidence>
<dbReference type="Proteomes" id="UP000008141">
    <property type="component" value="Unassembled WGS sequence"/>
</dbReference>
<dbReference type="PANTHER" id="PTHR12655:SF0">
    <property type="entry name" value="ACYL-COENZYME A THIOESTERASE 9, MITOCHONDRIAL"/>
    <property type="match status" value="1"/>
</dbReference>
<dbReference type="GeneID" id="17355479"/>
<dbReference type="InParanoid" id="E1ZEG5"/>
<feature type="domain" description="HotDog ACOT-type" evidence="5">
    <location>
        <begin position="106"/>
        <end position="221"/>
    </location>
</feature>
<dbReference type="OrthoDB" id="331699at2759"/>
<evidence type="ECO:0000256" key="2">
    <source>
        <dbReference type="ARBA" id="ARBA00022737"/>
    </source>
</evidence>
<dbReference type="AlphaFoldDB" id="E1ZEG5"/>
<dbReference type="KEGG" id="cvr:CHLNCDRAFT_145454"/>
<feature type="domain" description="HotDog ACOT-type" evidence="5">
    <location>
        <begin position="304"/>
        <end position="426"/>
    </location>
</feature>
<gene>
    <name evidence="6" type="ORF">CHLNCDRAFT_145454</name>
</gene>
<dbReference type="GO" id="GO:0006637">
    <property type="term" value="P:acyl-CoA metabolic process"/>
    <property type="evidence" value="ECO:0007669"/>
    <property type="project" value="TreeGrafter"/>
</dbReference>
<name>E1ZEG5_CHLVA</name>
<keyword evidence="2" id="KW-0677">Repeat</keyword>
<keyword evidence="7" id="KW-1185">Reference proteome</keyword>
<proteinExistence type="inferred from homology"/>
<dbReference type="OMA" id="QFNYTFL"/>
<dbReference type="EMBL" id="GL433843">
    <property type="protein sequence ID" value="EFN56026.1"/>
    <property type="molecule type" value="Genomic_DNA"/>
</dbReference>
<organism evidence="7">
    <name type="scientific">Chlorella variabilis</name>
    <name type="common">Green alga</name>
    <dbReference type="NCBI Taxonomy" id="554065"/>
    <lineage>
        <taxon>Eukaryota</taxon>
        <taxon>Viridiplantae</taxon>
        <taxon>Chlorophyta</taxon>
        <taxon>core chlorophytes</taxon>
        <taxon>Trebouxiophyceae</taxon>
        <taxon>Chlorellales</taxon>
        <taxon>Chlorellaceae</taxon>
        <taxon>Chlorella clade</taxon>
        <taxon>Chlorella</taxon>
    </lineage>
</organism>
<dbReference type="InterPro" id="IPR029069">
    <property type="entry name" value="HotDog_dom_sf"/>
</dbReference>
<evidence type="ECO:0000256" key="1">
    <source>
        <dbReference type="ARBA" id="ARBA00010458"/>
    </source>
</evidence>
<comment type="similarity">
    <text evidence="1">Belongs to the acyl coenzyme A hydrolase family.</text>
</comment>
<evidence type="ECO:0000313" key="6">
    <source>
        <dbReference type="EMBL" id="EFN56026.1"/>
    </source>
</evidence>
<evidence type="ECO:0000313" key="7">
    <source>
        <dbReference type="Proteomes" id="UP000008141"/>
    </source>
</evidence>
<accession>E1ZEG5</accession>
<sequence length="478" mass="51811">MALAGVCRGTARGLLSAAAEPALAVGCLQLVRGLATGTGAAAAAAAGEGEQPTHVFDDGGDIVGTYTPVTKRLWQQRYKWTDDKLAAAAPRDPAAQLVKPPKLTTVVYPFSSDEVLREHYKNPWNTVRIARVLEDLDSLAGFVAYEHCDDGDPATRPPLLVTATVEAIQLSSSQLSLQHDMAMRGRVAWTGTSSMDIRMELEQGGKQQLTALFTFVARDALSGKPFAINSLEPQSQQDRELFEQRLRINQERKAARKRSAGSGSGGKLQHVSAEAERWAEQLLAAAKTKRDLPALADANLLLMDDTSLENTFTCQPQQRNMHGRIFGGFLMRRAFELAHSTAYLFAGCRPRTGKRGRPPSPVDQITFQRAVNVGDLIKFKSRVTRAWALPDQPGQGVVHLQVEASVTQPERLSSEVTNTMNFLFQVDLRCDAAGHFIPPKQVLPSTEQQALEVAALFGPGGRKQSIAPAAGSRGRGAP</sequence>
<dbReference type="PROSITE" id="PS51770">
    <property type="entry name" value="HOTDOG_ACOT"/>
    <property type="match status" value="2"/>
</dbReference>
<reference evidence="6 7" key="1">
    <citation type="journal article" date="2010" name="Plant Cell">
        <title>The Chlorella variabilis NC64A genome reveals adaptation to photosymbiosis, coevolution with viruses, and cryptic sex.</title>
        <authorList>
            <person name="Blanc G."/>
            <person name="Duncan G."/>
            <person name="Agarkova I."/>
            <person name="Borodovsky M."/>
            <person name="Gurnon J."/>
            <person name="Kuo A."/>
            <person name="Lindquist E."/>
            <person name="Lucas S."/>
            <person name="Pangilinan J."/>
            <person name="Polle J."/>
            <person name="Salamov A."/>
            <person name="Terry A."/>
            <person name="Yamada T."/>
            <person name="Dunigan D.D."/>
            <person name="Grigoriev I.V."/>
            <person name="Claverie J.M."/>
            <person name="Van Etten J.L."/>
        </authorList>
    </citation>
    <scope>NUCLEOTIDE SEQUENCE [LARGE SCALE GENOMIC DNA]</scope>
    <source>
        <strain evidence="6 7">NC64A</strain>
    </source>
</reference>
<keyword evidence="4" id="KW-0809">Transit peptide</keyword>
<dbReference type="eggNOG" id="KOG2763">
    <property type="taxonomic scope" value="Eukaryota"/>
</dbReference>
<dbReference type="PANTHER" id="PTHR12655">
    <property type="entry name" value="ACYL-COA THIOESTERASE"/>
    <property type="match status" value="1"/>
</dbReference>
<dbReference type="RefSeq" id="XP_005848128.1">
    <property type="nucleotide sequence ID" value="XM_005848066.1"/>
</dbReference>
<protein>
    <recommendedName>
        <fullName evidence="5">HotDog ACOT-type domain-containing protein</fullName>
    </recommendedName>
</protein>
<dbReference type="STRING" id="554065.E1ZEG5"/>
<dbReference type="Gene3D" id="3.10.129.10">
    <property type="entry name" value="Hotdog Thioesterase"/>
    <property type="match status" value="2"/>
</dbReference>